<name>A0AAW1JIY0_POPJA</name>
<proteinExistence type="predicted"/>
<evidence type="ECO:0000313" key="2">
    <source>
        <dbReference type="EMBL" id="KAK9703851.1"/>
    </source>
</evidence>
<dbReference type="Proteomes" id="UP001458880">
    <property type="component" value="Unassembled WGS sequence"/>
</dbReference>
<evidence type="ECO:0000256" key="1">
    <source>
        <dbReference type="SAM" id="MobiDB-lite"/>
    </source>
</evidence>
<comment type="caution">
    <text evidence="2">The sequence shown here is derived from an EMBL/GenBank/DDBJ whole genome shotgun (WGS) entry which is preliminary data.</text>
</comment>
<accession>A0AAW1JIY0</accession>
<sequence length="126" mass="14068">MVSSLIWAMKIWMNQKSKNLLCLRMALTYMPTTDSSSSSDSSDEPDPSTAKKARKRKSTFQTKDIASSEDTAMVVQEVSTSLTPKPNRKAKQSNPTNGTSYFVAPSTLVVEGWTPKLVVYWQRQSL</sequence>
<evidence type="ECO:0000313" key="3">
    <source>
        <dbReference type="Proteomes" id="UP001458880"/>
    </source>
</evidence>
<feature type="region of interest" description="Disordered" evidence="1">
    <location>
        <begin position="32"/>
        <end position="101"/>
    </location>
</feature>
<dbReference type="AlphaFoldDB" id="A0AAW1JIY0"/>
<keyword evidence="3" id="KW-1185">Reference proteome</keyword>
<gene>
    <name evidence="2" type="ORF">QE152_g29054</name>
</gene>
<reference evidence="2 3" key="1">
    <citation type="journal article" date="2024" name="BMC Genomics">
        <title>De novo assembly and annotation of Popillia japonica's genome with initial clues to its potential as an invasive pest.</title>
        <authorList>
            <person name="Cucini C."/>
            <person name="Boschi S."/>
            <person name="Funari R."/>
            <person name="Cardaioli E."/>
            <person name="Iannotti N."/>
            <person name="Marturano G."/>
            <person name="Paoli F."/>
            <person name="Bruttini M."/>
            <person name="Carapelli A."/>
            <person name="Frati F."/>
            <person name="Nardi F."/>
        </authorList>
    </citation>
    <scope>NUCLEOTIDE SEQUENCE [LARGE SCALE GENOMIC DNA]</scope>
    <source>
        <strain evidence="2">DMR45628</strain>
    </source>
</reference>
<feature type="compositionally biased region" description="Polar residues" evidence="1">
    <location>
        <begin position="59"/>
        <end position="70"/>
    </location>
</feature>
<organism evidence="2 3">
    <name type="scientific">Popillia japonica</name>
    <name type="common">Japanese beetle</name>
    <dbReference type="NCBI Taxonomy" id="7064"/>
    <lineage>
        <taxon>Eukaryota</taxon>
        <taxon>Metazoa</taxon>
        <taxon>Ecdysozoa</taxon>
        <taxon>Arthropoda</taxon>
        <taxon>Hexapoda</taxon>
        <taxon>Insecta</taxon>
        <taxon>Pterygota</taxon>
        <taxon>Neoptera</taxon>
        <taxon>Endopterygota</taxon>
        <taxon>Coleoptera</taxon>
        <taxon>Polyphaga</taxon>
        <taxon>Scarabaeiformia</taxon>
        <taxon>Scarabaeidae</taxon>
        <taxon>Rutelinae</taxon>
        <taxon>Popillia</taxon>
    </lineage>
</organism>
<protein>
    <submittedName>
        <fullName evidence="2">Uncharacterized protein</fullName>
    </submittedName>
</protein>
<dbReference type="EMBL" id="JASPKY010000363">
    <property type="protein sequence ID" value="KAK9703851.1"/>
    <property type="molecule type" value="Genomic_DNA"/>
</dbReference>